<dbReference type="Proteomes" id="UP001596495">
    <property type="component" value="Unassembled WGS sequence"/>
</dbReference>
<dbReference type="RefSeq" id="WP_382254603.1">
    <property type="nucleotide sequence ID" value="NZ_JBHTBX010000002.1"/>
</dbReference>
<dbReference type="SUPFAM" id="SSF53335">
    <property type="entry name" value="S-adenosyl-L-methionine-dependent methyltransferases"/>
    <property type="match status" value="1"/>
</dbReference>
<name>A0ABW2R563_9BURK</name>
<evidence type="ECO:0000313" key="5">
    <source>
        <dbReference type="Proteomes" id="UP001596495"/>
    </source>
</evidence>
<feature type="compositionally biased region" description="Basic and acidic residues" evidence="3">
    <location>
        <begin position="256"/>
        <end position="272"/>
    </location>
</feature>
<dbReference type="PANTHER" id="PTHR13090">
    <property type="entry name" value="ARGININE-HYDROXYLASE NDUFAF5, MITOCHONDRIAL"/>
    <property type="match status" value="1"/>
</dbReference>
<comment type="caution">
    <text evidence="4">The sequence shown here is derived from an EMBL/GenBank/DDBJ whole genome shotgun (WGS) entry which is preliminary data.</text>
</comment>
<reference evidence="5" key="1">
    <citation type="journal article" date="2019" name="Int. J. Syst. Evol. Microbiol.">
        <title>The Global Catalogue of Microorganisms (GCM) 10K type strain sequencing project: providing services to taxonomists for standard genome sequencing and annotation.</title>
        <authorList>
            <consortium name="The Broad Institute Genomics Platform"/>
            <consortium name="The Broad Institute Genome Sequencing Center for Infectious Disease"/>
            <person name="Wu L."/>
            <person name="Ma J."/>
        </authorList>
    </citation>
    <scope>NUCLEOTIDE SEQUENCE [LARGE SCALE GENOMIC DNA]</scope>
    <source>
        <strain evidence="5">CCUG 54518</strain>
    </source>
</reference>
<feature type="region of interest" description="Disordered" evidence="3">
    <location>
        <begin position="256"/>
        <end position="279"/>
    </location>
</feature>
<protein>
    <submittedName>
        <fullName evidence="4">Biotin synthase</fullName>
    </submittedName>
</protein>
<evidence type="ECO:0000313" key="4">
    <source>
        <dbReference type="EMBL" id="MFC7433606.1"/>
    </source>
</evidence>
<organism evidence="4 5">
    <name type="scientific">Hydrogenophaga bisanensis</name>
    <dbReference type="NCBI Taxonomy" id="439611"/>
    <lineage>
        <taxon>Bacteria</taxon>
        <taxon>Pseudomonadati</taxon>
        <taxon>Pseudomonadota</taxon>
        <taxon>Betaproteobacteria</taxon>
        <taxon>Burkholderiales</taxon>
        <taxon>Comamonadaceae</taxon>
        <taxon>Hydrogenophaga</taxon>
    </lineage>
</organism>
<dbReference type="PANTHER" id="PTHR13090:SF1">
    <property type="entry name" value="ARGININE-HYDROXYLASE NDUFAF5, MITOCHONDRIAL"/>
    <property type="match status" value="1"/>
</dbReference>
<sequence length="279" mass="31963">MARVPAASPWLHEEVARRMAQRLQWFRQQPANWLHWEPANGGLEAHRLLLQQMPQAQASIWSGQAAVAALLQPTGPRRSWLPSGWGRSRQAVLAIEPPAPTDMLWANMCLHLQAHPQTLLRQWQGLVRPQGFLMFSCLGPDSLRELHRLYADLGWHAPSHPFTDMHDWGDMLVQAGFAEPVMDMERIVLTWSTAQAMLDELRDTGRNLHAARPAGLRGRAWRQTLIQAIEERMPRSTDGRLQLTFEIIYGHAYQGEPRRKDPSRVPLDDMRAMLRRPRG</sequence>
<dbReference type="InterPro" id="IPR029063">
    <property type="entry name" value="SAM-dependent_MTases_sf"/>
</dbReference>
<accession>A0ABW2R563</accession>
<evidence type="ECO:0000256" key="1">
    <source>
        <dbReference type="ARBA" id="ARBA00022603"/>
    </source>
</evidence>
<evidence type="ECO:0000256" key="3">
    <source>
        <dbReference type="SAM" id="MobiDB-lite"/>
    </source>
</evidence>
<dbReference type="Gene3D" id="3.40.50.150">
    <property type="entry name" value="Vaccinia Virus protein VP39"/>
    <property type="match status" value="1"/>
</dbReference>
<keyword evidence="1" id="KW-0489">Methyltransferase</keyword>
<evidence type="ECO:0000256" key="2">
    <source>
        <dbReference type="ARBA" id="ARBA00022679"/>
    </source>
</evidence>
<dbReference type="EMBL" id="JBHTBX010000002">
    <property type="protein sequence ID" value="MFC7433606.1"/>
    <property type="molecule type" value="Genomic_DNA"/>
</dbReference>
<dbReference type="InterPro" id="IPR050602">
    <property type="entry name" value="Malonyl-ACP_OMT"/>
</dbReference>
<keyword evidence="2" id="KW-0808">Transferase</keyword>
<keyword evidence="5" id="KW-1185">Reference proteome</keyword>
<proteinExistence type="predicted"/>
<gene>
    <name evidence="4" type="ORF">ACFQNJ_03690</name>
</gene>